<evidence type="ECO:0000313" key="3">
    <source>
        <dbReference type="EMBL" id="RKD24478.1"/>
    </source>
</evidence>
<dbReference type="RefSeq" id="WP_120189773.1">
    <property type="nucleotide sequence ID" value="NZ_MCHY01000008.1"/>
</dbReference>
<organism evidence="3 4">
    <name type="scientific">Ammoniphilus oxalaticus</name>
    <dbReference type="NCBI Taxonomy" id="66863"/>
    <lineage>
        <taxon>Bacteria</taxon>
        <taxon>Bacillati</taxon>
        <taxon>Bacillota</taxon>
        <taxon>Bacilli</taxon>
        <taxon>Bacillales</taxon>
        <taxon>Paenibacillaceae</taxon>
        <taxon>Aneurinibacillus group</taxon>
        <taxon>Ammoniphilus</taxon>
    </lineage>
</organism>
<protein>
    <recommendedName>
        <fullName evidence="2">Flagella basal body P-ring formation protein FlgA SAF domain-containing protein</fullName>
    </recommendedName>
</protein>
<dbReference type="EMBL" id="MCHY01000008">
    <property type="protein sequence ID" value="RKD24478.1"/>
    <property type="molecule type" value="Genomic_DNA"/>
</dbReference>
<dbReference type="Gene3D" id="3.90.1210.10">
    <property type="entry name" value="Antifreeze-like/N-acetylneuraminic acid synthase C-terminal domain"/>
    <property type="match status" value="1"/>
</dbReference>
<evidence type="ECO:0000259" key="2">
    <source>
        <dbReference type="Pfam" id="PF13144"/>
    </source>
</evidence>
<gene>
    <name evidence="3" type="ORF">BEP19_08815</name>
</gene>
<dbReference type="OrthoDB" id="2989382at2"/>
<evidence type="ECO:0000313" key="4">
    <source>
        <dbReference type="Proteomes" id="UP000284219"/>
    </source>
</evidence>
<feature type="domain" description="Flagella basal body P-ring formation protein FlgA SAF" evidence="2">
    <location>
        <begin position="42"/>
        <end position="110"/>
    </location>
</feature>
<comment type="caution">
    <text evidence="3">The sequence shown here is derived from an EMBL/GenBank/DDBJ whole genome shotgun (WGS) entry which is preliminary data.</text>
</comment>
<proteinExistence type="predicted"/>
<dbReference type="Pfam" id="PF13144">
    <property type="entry name" value="ChapFlgA"/>
    <property type="match status" value="1"/>
</dbReference>
<dbReference type="CDD" id="cd11614">
    <property type="entry name" value="SAF_CpaB_FlgA_like"/>
    <property type="match status" value="1"/>
</dbReference>
<evidence type="ECO:0000256" key="1">
    <source>
        <dbReference type="SAM" id="MobiDB-lite"/>
    </source>
</evidence>
<name>A0A419SKN6_9BACL</name>
<keyword evidence="4" id="KW-1185">Reference proteome</keyword>
<dbReference type="AlphaFoldDB" id="A0A419SKN6"/>
<sequence>MLESKRRALIFIGLSILLAALAGLMFLQKVKALNEQLGETTTVYIAKGSIPSRGLIQPDKVTTMEMPNKFVTKSFITDPKELANKVSMVPLADGDVITKNMLKPVATVSDLNNRLVSLFTSDKVSFDQELEALDRVDVVVSHTFPGHPTSEIFMRDISVAMVAKSEGEFKGVALEVALNDAPRLIHMQNYADHIRILKSNVGNQESKTAPEAETPAAPPTQVEGEPAAPTPPADPPAPNPAPEG</sequence>
<feature type="region of interest" description="Disordered" evidence="1">
    <location>
        <begin position="201"/>
        <end position="244"/>
    </location>
</feature>
<reference evidence="3 4" key="1">
    <citation type="submission" date="2016-08" db="EMBL/GenBank/DDBJ databases">
        <title>Novel Firmicute Genomes.</title>
        <authorList>
            <person name="Poppleton D.I."/>
            <person name="Gribaldo S."/>
        </authorList>
    </citation>
    <scope>NUCLEOTIDE SEQUENCE [LARGE SCALE GENOMIC DNA]</scope>
    <source>
        <strain evidence="3 4">RAOx-1</strain>
    </source>
</reference>
<feature type="compositionally biased region" description="Pro residues" evidence="1">
    <location>
        <begin position="228"/>
        <end position="244"/>
    </location>
</feature>
<dbReference type="InterPro" id="IPR017585">
    <property type="entry name" value="SAF_FlgA"/>
</dbReference>
<dbReference type="Proteomes" id="UP000284219">
    <property type="component" value="Unassembled WGS sequence"/>
</dbReference>
<accession>A0A419SKN6</accession>